<evidence type="ECO:0000313" key="3">
    <source>
        <dbReference type="Proteomes" id="UP000252139"/>
    </source>
</evidence>
<organism evidence="2 3">
    <name type="scientific">Rhizopus azygosporus</name>
    <name type="common">Rhizopus microsporus var. azygosporus</name>
    <dbReference type="NCBI Taxonomy" id="86630"/>
    <lineage>
        <taxon>Eukaryota</taxon>
        <taxon>Fungi</taxon>
        <taxon>Fungi incertae sedis</taxon>
        <taxon>Mucoromycota</taxon>
        <taxon>Mucoromycotina</taxon>
        <taxon>Mucoromycetes</taxon>
        <taxon>Mucorales</taxon>
        <taxon>Mucorineae</taxon>
        <taxon>Rhizopodaceae</taxon>
        <taxon>Rhizopus</taxon>
    </lineage>
</organism>
<dbReference type="AlphaFoldDB" id="A0A367J6U1"/>
<dbReference type="EMBL" id="PJQL01002053">
    <property type="protein sequence ID" value="RCH85615.1"/>
    <property type="molecule type" value="Genomic_DNA"/>
</dbReference>
<proteinExistence type="predicted"/>
<evidence type="ECO:0000313" key="2">
    <source>
        <dbReference type="EMBL" id="RCH85615.1"/>
    </source>
</evidence>
<comment type="caution">
    <text evidence="2">The sequence shown here is derived from an EMBL/GenBank/DDBJ whole genome shotgun (WGS) entry which is preliminary data.</text>
</comment>
<sequence>MNIIHGIVDKYTADSAEDTHQLAKQPCADSTMQKSATNAITGLQLTMKTCRIWNLRRLVTVSTMKFTILIFLYLLKKEANDYKF</sequence>
<evidence type="ECO:0000256" key="1">
    <source>
        <dbReference type="SAM" id="Phobius"/>
    </source>
</evidence>
<dbReference type="Proteomes" id="UP000252139">
    <property type="component" value="Unassembled WGS sequence"/>
</dbReference>
<keyword evidence="1" id="KW-0812">Transmembrane</keyword>
<feature type="transmembrane region" description="Helical" evidence="1">
    <location>
        <begin position="55"/>
        <end position="75"/>
    </location>
</feature>
<keyword evidence="1" id="KW-0472">Membrane</keyword>
<reference evidence="2 3" key="1">
    <citation type="journal article" date="2018" name="G3 (Bethesda)">
        <title>Phylogenetic and Phylogenomic Definition of Rhizopus Species.</title>
        <authorList>
            <person name="Gryganskyi A.P."/>
            <person name="Golan J."/>
            <person name="Dolatabadi S."/>
            <person name="Mondo S."/>
            <person name="Robb S."/>
            <person name="Idnurm A."/>
            <person name="Muszewska A."/>
            <person name="Steczkiewicz K."/>
            <person name="Masonjones S."/>
            <person name="Liao H.L."/>
            <person name="Gajdeczka M.T."/>
            <person name="Anike F."/>
            <person name="Vuek A."/>
            <person name="Anishchenko I.M."/>
            <person name="Voigt K."/>
            <person name="de Hoog G.S."/>
            <person name="Smith M.E."/>
            <person name="Heitman J."/>
            <person name="Vilgalys R."/>
            <person name="Stajich J.E."/>
        </authorList>
    </citation>
    <scope>NUCLEOTIDE SEQUENCE [LARGE SCALE GENOMIC DNA]</scope>
    <source>
        <strain evidence="2 3">CBS 357.93</strain>
    </source>
</reference>
<gene>
    <name evidence="2" type="ORF">CU097_008316</name>
</gene>
<accession>A0A367J6U1</accession>
<keyword evidence="1" id="KW-1133">Transmembrane helix</keyword>
<protein>
    <submittedName>
        <fullName evidence="2">Uncharacterized protein</fullName>
    </submittedName>
</protein>
<name>A0A367J6U1_RHIAZ</name>
<keyword evidence="3" id="KW-1185">Reference proteome</keyword>